<feature type="compositionally biased region" description="Acidic residues" evidence="1">
    <location>
        <begin position="126"/>
        <end position="139"/>
    </location>
</feature>
<dbReference type="AlphaFoldDB" id="A0A5J4X822"/>
<dbReference type="EMBL" id="SNRW01000153">
    <property type="protein sequence ID" value="KAA6403002.1"/>
    <property type="molecule type" value="Genomic_DNA"/>
</dbReference>
<feature type="region of interest" description="Disordered" evidence="1">
    <location>
        <begin position="230"/>
        <end position="252"/>
    </location>
</feature>
<reference evidence="2 3" key="1">
    <citation type="submission" date="2019-03" db="EMBL/GenBank/DDBJ databases">
        <title>Single cell metagenomics reveals metabolic interactions within the superorganism composed of flagellate Streblomastix strix and complex community of Bacteroidetes bacteria on its surface.</title>
        <authorList>
            <person name="Treitli S.C."/>
            <person name="Kolisko M."/>
            <person name="Husnik F."/>
            <person name="Keeling P."/>
            <person name="Hampl V."/>
        </authorList>
    </citation>
    <scope>NUCLEOTIDE SEQUENCE [LARGE SCALE GENOMIC DNA]</scope>
    <source>
        <strain evidence="2">ST1C</strain>
    </source>
</reference>
<evidence type="ECO:0000256" key="1">
    <source>
        <dbReference type="SAM" id="MobiDB-lite"/>
    </source>
</evidence>
<sequence length="300" mass="36370">MLSTTSLKRGDYVVFARASEPVKNIYQTDKIYKMLYEKEKGYYDVDEDDEEYDEEEERQKEDEEKKKMEQKEKEKLMLEKERRKEQDERERNNDNNDNEIQQENIDTIEVQNENKDNENGLINEEQYIDEDLDDDDLYEFDFLLGDIDEFDDEDEDEQQQQIEPKQQMKIKQQTSINSLTSHEQTQSSLSSIDKKDIAIHIQTDVGFGKEKQKDIEQDYGKVKGIISFRAQGSQAKQRMKERQQAEEEQERKRLREIQLQIREKVHEDMWKRRKKLQKQRKIERREMKEFFPELIKKDGI</sequence>
<feature type="compositionally biased region" description="Low complexity" evidence="1">
    <location>
        <begin position="159"/>
        <end position="173"/>
    </location>
</feature>
<feature type="compositionally biased region" description="Polar residues" evidence="1">
    <location>
        <begin position="174"/>
        <end position="191"/>
    </location>
</feature>
<feature type="compositionally biased region" description="Acidic residues" evidence="1">
    <location>
        <begin position="44"/>
        <end position="56"/>
    </location>
</feature>
<proteinExistence type="predicted"/>
<feature type="region of interest" description="Disordered" evidence="1">
    <location>
        <begin position="41"/>
        <end position="195"/>
    </location>
</feature>
<organism evidence="2 3">
    <name type="scientific">Streblomastix strix</name>
    <dbReference type="NCBI Taxonomy" id="222440"/>
    <lineage>
        <taxon>Eukaryota</taxon>
        <taxon>Metamonada</taxon>
        <taxon>Preaxostyla</taxon>
        <taxon>Oxymonadida</taxon>
        <taxon>Streblomastigidae</taxon>
        <taxon>Streblomastix</taxon>
    </lineage>
</organism>
<feature type="compositionally biased region" description="Acidic residues" evidence="1">
    <location>
        <begin position="146"/>
        <end position="158"/>
    </location>
</feature>
<protein>
    <submittedName>
        <fullName evidence="2">Uncharacterized protein</fullName>
    </submittedName>
</protein>
<evidence type="ECO:0000313" key="2">
    <source>
        <dbReference type="EMBL" id="KAA6403002.1"/>
    </source>
</evidence>
<dbReference type="Proteomes" id="UP000324800">
    <property type="component" value="Unassembled WGS sequence"/>
</dbReference>
<feature type="compositionally biased region" description="Basic and acidic residues" evidence="1">
    <location>
        <begin position="238"/>
        <end position="252"/>
    </location>
</feature>
<name>A0A5J4X822_9EUKA</name>
<feature type="compositionally biased region" description="Basic and acidic residues" evidence="1">
    <location>
        <begin position="57"/>
        <end position="94"/>
    </location>
</feature>
<accession>A0A5J4X822</accession>
<gene>
    <name evidence="2" type="ORF">EZS28_001479</name>
</gene>
<comment type="caution">
    <text evidence="2">The sequence shown here is derived from an EMBL/GenBank/DDBJ whole genome shotgun (WGS) entry which is preliminary data.</text>
</comment>
<evidence type="ECO:0000313" key="3">
    <source>
        <dbReference type="Proteomes" id="UP000324800"/>
    </source>
</evidence>